<name>A0A0A7TWN7_9VIRU</name>
<accession>A0A0A7TWN7</accession>
<evidence type="ECO:0000313" key="1">
    <source>
        <dbReference type="EMBL" id="AJA71666.1"/>
    </source>
</evidence>
<dbReference type="EMBL" id="KM262785">
    <property type="protein sequence ID" value="AJA71666.1"/>
    <property type="molecule type" value="Genomic_DNA"/>
</dbReference>
<protein>
    <submittedName>
        <fullName evidence="1">ORF1</fullName>
    </submittedName>
</protein>
<evidence type="ECO:0000313" key="2">
    <source>
        <dbReference type="Proteomes" id="UP000154477"/>
    </source>
</evidence>
<dbReference type="Proteomes" id="UP000154477">
    <property type="component" value="Segment"/>
</dbReference>
<sequence length="462" mass="54231">MAYRHRRPFRRYRRRYPRWKGRRVHRRHTWRPFHHWRRWRRRPYRRGTVAVRYTNPRRHKYISVTGWEPLGNCCIQDKASDEATPYEDLDSDVQTWANRTRTAGIWHGTYGHHYPWQLLCQRAQFYFCTFSSGWKGYDYLQFYGGNIWLPKLAAPYFFWVDPTVQDPKKSSYESLCEGQDLVPPRGIHEQKGAHYIPANNESHTLKGYKRIHIKRLSTWEGVYAISTAADYILVHWVWSTVTKNWAFFDGACYQAGQASSDTCNSTPWFMSAQTAESGVKKEVDEYKKTNDFKNNLYCYPDPRASWVNRQKYNKTIQPLTVTENPGGPFLPSQGAGLGLSRQYDQVSFWFRYRFKFKVSGDSVYRRLPAVSNTDTIPEAPGAQNQVSPRSILKARPLDTGDILEGDLQDGCLTEESLRRITGSHRRRLPTKLADSSSRRVRLFHDPGVRKRRIRRLLSGLLE</sequence>
<reference evidence="1 2" key="1">
    <citation type="journal article" date="2014" name="J. Gen. Virol.">
        <title>Identification of DNA sequences that imply a novel gammaherpesvirus in seals.</title>
        <authorList>
            <person name="Bodewes R."/>
            <person name="Sanchez Contreras G.J."/>
            <person name="Rubio Garcia A."/>
            <person name="Hapsari R."/>
            <person name="van de Bildt M.W."/>
            <person name="Kuiken T."/>
            <person name="Osterhaus A.D."/>
        </authorList>
    </citation>
    <scope>NUCLEOTIDE SEQUENCE [LARGE SCALE GENOMIC DNA]</scope>
    <source>
        <strain evidence="1">SeAv6-PV13-431</strain>
    </source>
</reference>
<organism evidence="1 2">
    <name type="scientific">Seal anellovirus 6</name>
    <dbReference type="NCBI Taxonomy" id="1566012"/>
    <lineage>
        <taxon>Viruses</taxon>
        <taxon>Monodnaviria</taxon>
        <taxon>Shotokuvirae</taxon>
        <taxon>Commensaviricota</taxon>
        <taxon>Cardeaviricetes</taxon>
        <taxon>Sanitavirales</taxon>
        <taxon>Anelloviridae</taxon>
        <taxon>Lambdatorquevirus</taxon>
        <taxon>Lambdatorquevirus phoci3</taxon>
    </lineage>
</organism>
<proteinExistence type="predicted"/>